<feature type="region of interest" description="Disordered" evidence="9">
    <location>
        <begin position="1"/>
        <end position="21"/>
    </location>
</feature>
<evidence type="ECO:0000256" key="7">
    <source>
        <dbReference type="ARBA" id="ARBA00023004"/>
    </source>
</evidence>
<dbReference type="FunFam" id="2.60.120.590:FF:000004">
    <property type="entry name" value="DNA oxidative demethylase ALKBH2"/>
    <property type="match status" value="1"/>
</dbReference>
<keyword evidence="2" id="KW-0479">Metal-binding</keyword>
<feature type="domain" description="Fe2OG dioxygenase" evidence="10">
    <location>
        <begin position="113"/>
        <end position="212"/>
    </location>
</feature>
<dbReference type="InterPro" id="IPR027450">
    <property type="entry name" value="AlkB-like"/>
</dbReference>
<dbReference type="OrthoDB" id="190276at2"/>
<dbReference type="RefSeq" id="WP_076496024.1">
    <property type="nucleotide sequence ID" value="NZ_FTOE01000005.1"/>
</dbReference>
<evidence type="ECO:0000256" key="8">
    <source>
        <dbReference type="ARBA" id="ARBA00023204"/>
    </source>
</evidence>
<evidence type="ECO:0000256" key="6">
    <source>
        <dbReference type="ARBA" id="ARBA00023002"/>
    </source>
</evidence>
<evidence type="ECO:0000259" key="10">
    <source>
        <dbReference type="PROSITE" id="PS51471"/>
    </source>
</evidence>
<evidence type="ECO:0000313" key="12">
    <source>
        <dbReference type="Proteomes" id="UP000185999"/>
    </source>
</evidence>
<dbReference type="Pfam" id="PF13532">
    <property type="entry name" value="2OG-FeII_Oxy_2"/>
    <property type="match status" value="1"/>
</dbReference>
<keyword evidence="7" id="KW-0408">Iron</keyword>
<organism evidence="11 12">
    <name type="scientific">Neptunomonas antarctica</name>
    <dbReference type="NCBI Taxonomy" id="619304"/>
    <lineage>
        <taxon>Bacteria</taxon>
        <taxon>Pseudomonadati</taxon>
        <taxon>Pseudomonadota</taxon>
        <taxon>Gammaproteobacteria</taxon>
        <taxon>Oceanospirillales</taxon>
        <taxon>Oceanospirillaceae</taxon>
        <taxon>Neptunomonas</taxon>
    </lineage>
</organism>
<sequence>MTDNQFQLSTQPGIQSKTQSQTITAPQTELILYPEFLCASESLAIQSQLSAEIHWRQDSIQVYGKTHQIPRLQSFQGEPGIRYQYSNLVLETKLWHPLVLSLKTRIEQHCQHLFNSVLINRYRNGQDKMGWHSDDEPELGTNPVIASLSFGTERRFILRHRWDKQRPKIELNLGQGTLLLMAGQTQHYWQHTVPSSRRVQEERINLTFRYVYP</sequence>
<dbReference type="PANTHER" id="PTHR31212:SF4">
    <property type="entry name" value="ALPHA-KETOGLUTARATE-DEPENDENT DIOXYGENASE ALKB HOMOLOG 3"/>
    <property type="match status" value="1"/>
</dbReference>
<dbReference type="GO" id="GO:0140097">
    <property type="term" value="F:catalytic activity, acting on DNA"/>
    <property type="evidence" value="ECO:0007669"/>
    <property type="project" value="UniProtKB-ARBA"/>
</dbReference>
<dbReference type="InterPro" id="IPR005123">
    <property type="entry name" value="Oxoglu/Fe-dep_dioxygenase_dom"/>
</dbReference>
<keyword evidence="6" id="KW-0560">Oxidoreductase</keyword>
<dbReference type="InterPro" id="IPR037151">
    <property type="entry name" value="AlkB-like_sf"/>
</dbReference>
<dbReference type="GO" id="GO:0051213">
    <property type="term" value="F:dioxygenase activity"/>
    <property type="evidence" value="ECO:0007669"/>
    <property type="project" value="UniProtKB-KW"/>
</dbReference>
<dbReference type="SUPFAM" id="SSF51197">
    <property type="entry name" value="Clavaminate synthase-like"/>
    <property type="match status" value="1"/>
</dbReference>
<proteinExistence type="predicted"/>
<dbReference type="Proteomes" id="UP000185999">
    <property type="component" value="Unassembled WGS sequence"/>
</dbReference>
<dbReference type="STRING" id="619304.SAMN05421760_10575"/>
<keyword evidence="5 11" id="KW-0223">Dioxygenase</keyword>
<evidence type="ECO:0000256" key="3">
    <source>
        <dbReference type="ARBA" id="ARBA00022763"/>
    </source>
</evidence>
<accession>A0A1N7M1A3</accession>
<evidence type="ECO:0000256" key="5">
    <source>
        <dbReference type="ARBA" id="ARBA00022964"/>
    </source>
</evidence>
<dbReference type="Gene3D" id="2.60.120.590">
    <property type="entry name" value="Alpha-ketoglutarate-dependent dioxygenase AlkB-like"/>
    <property type="match status" value="1"/>
</dbReference>
<keyword evidence="3" id="KW-0227">DNA damage</keyword>
<dbReference type="GO" id="GO:0032451">
    <property type="term" value="F:demethylase activity"/>
    <property type="evidence" value="ECO:0007669"/>
    <property type="project" value="UniProtKB-ARBA"/>
</dbReference>
<keyword evidence="4" id="KW-0460">Magnesium</keyword>
<dbReference type="GO" id="GO:0016705">
    <property type="term" value="F:oxidoreductase activity, acting on paired donors, with incorporation or reduction of molecular oxygen"/>
    <property type="evidence" value="ECO:0007669"/>
    <property type="project" value="UniProtKB-ARBA"/>
</dbReference>
<dbReference type="AlphaFoldDB" id="A0A1N7M1A3"/>
<dbReference type="InterPro" id="IPR032854">
    <property type="entry name" value="ALKBH3"/>
</dbReference>
<dbReference type="PROSITE" id="PS51471">
    <property type="entry name" value="FE2OG_OXY"/>
    <property type="match status" value="1"/>
</dbReference>
<comment type="cofactor">
    <cofactor evidence="1">
        <name>Fe(2+)</name>
        <dbReference type="ChEBI" id="CHEBI:29033"/>
    </cofactor>
</comment>
<evidence type="ECO:0000256" key="4">
    <source>
        <dbReference type="ARBA" id="ARBA00022842"/>
    </source>
</evidence>
<protein>
    <submittedName>
        <fullName evidence="11">DNA-N1-methyladenine dioxygenase</fullName>
    </submittedName>
</protein>
<dbReference type="GO" id="GO:0006307">
    <property type="term" value="P:DNA alkylation repair"/>
    <property type="evidence" value="ECO:0007669"/>
    <property type="project" value="InterPro"/>
</dbReference>
<dbReference type="EMBL" id="FTOE01000005">
    <property type="protein sequence ID" value="SIS79868.1"/>
    <property type="molecule type" value="Genomic_DNA"/>
</dbReference>
<reference evidence="12" key="1">
    <citation type="submission" date="2017-01" db="EMBL/GenBank/DDBJ databases">
        <authorList>
            <person name="Varghese N."/>
            <person name="Submissions S."/>
        </authorList>
    </citation>
    <scope>NUCLEOTIDE SEQUENCE [LARGE SCALE GENOMIC DNA]</scope>
    <source>
        <strain evidence="12">DSM 22306</strain>
    </source>
</reference>
<gene>
    <name evidence="11" type="ORF">SAMN05421760_10575</name>
</gene>
<dbReference type="GO" id="GO:0046872">
    <property type="term" value="F:metal ion binding"/>
    <property type="evidence" value="ECO:0007669"/>
    <property type="project" value="UniProtKB-KW"/>
</dbReference>
<evidence type="ECO:0000256" key="2">
    <source>
        <dbReference type="ARBA" id="ARBA00022723"/>
    </source>
</evidence>
<dbReference type="PANTHER" id="PTHR31212">
    <property type="entry name" value="ALPHA-KETOGLUTARATE-DEPENDENT DIOXYGENASE ALKB HOMOLOG 3"/>
    <property type="match status" value="1"/>
</dbReference>
<evidence type="ECO:0000313" key="11">
    <source>
        <dbReference type="EMBL" id="SIS79868.1"/>
    </source>
</evidence>
<keyword evidence="12" id="KW-1185">Reference proteome</keyword>
<evidence type="ECO:0000256" key="9">
    <source>
        <dbReference type="SAM" id="MobiDB-lite"/>
    </source>
</evidence>
<name>A0A1N7M1A3_9GAMM</name>
<dbReference type="GO" id="GO:0016787">
    <property type="term" value="F:hydrolase activity"/>
    <property type="evidence" value="ECO:0007669"/>
    <property type="project" value="UniProtKB-ARBA"/>
</dbReference>
<evidence type="ECO:0000256" key="1">
    <source>
        <dbReference type="ARBA" id="ARBA00001954"/>
    </source>
</evidence>
<keyword evidence="8" id="KW-0234">DNA repair</keyword>